<reference evidence="13" key="1">
    <citation type="journal article" date="2019" name="Int. J. Syst. Evol. Microbiol.">
        <title>The Global Catalogue of Microorganisms (GCM) 10K type strain sequencing project: providing services to taxonomists for standard genome sequencing and annotation.</title>
        <authorList>
            <consortium name="The Broad Institute Genomics Platform"/>
            <consortium name="The Broad Institute Genome Sequencing Center for Infectious Disease"/>
            <person name="Wu L."/>
            <person name="Ma J."/>
        </authorList>
    </citation>
    <scope>NUCLEOTIDE SEQUENCE [LARGE SCALE GENOMIC DNA]</scope>
    <source>
        <strain evidence="13">KCTC 62164</strain>
    </source>
</reference>
<dbReference type="InterPro" id="IPR005846">
    <property type="entry name" value="A-D-PHexomutase_a/b/a-III"/>
</dbReference>
<keyword evidence="13" id="KW-1185">Reference proteome</keyword>
<evidence type="ECO:0000256" key="4">
    <source>
        <dbReference type="ARBA" id="ARBA00022723"/>
    </source>
</evidence>
<feature type="domain" description="Alpha-D-phosphohexomutase alpha/beta/alpha" evidence="10">
    <location>
        <begin position="154"/>
        <end position="251"/>
    </location>
</feature>
<dbReference type="CDD" id="cd03089">
    <property type="entry name" value="PMM_PGM"/>
    <property type="match status" value="1"/>
</dbReference>
<keyword evidence="4 7" id="KW-0479">Metal-binding</keyword>
<dbReference type="Pfam" id="PF02878">
    <property type="entry name" value="PGM_PMM_I"/>
    <property type="match status" value="1"/>
</dbReference>
<comment type="cofactor">
    <cofactor evidence="1">
        <name>Mg(2+)</name>
        <dbReference type="ChEBI" id="CHEBI:18420"/>
    </cofactor>
</comment>
<protein>
    <submittedName>
        <fullName evidence="12">Phosphoglucomutase/phosphomannomutase PgmG</fullName>
    </submittedName>
</protein>
<dbReference type="NCBIfam" id="NF046027">
    <property type="entry name" value="PhglucPhmanMutPgmG"/>
    <property type="match status" value="1"/>
</dbReference>
<dbReference type="InterPro" id="IPR016066">
    <property type="entry name" value="A-D-PHexomutase_CS"/>
</dbReference>
<dbReference type="PANTHER" id="PTHR43771">
    <property type="entry name" value="PHOSPHOMANNOMUTASE"/>
    <property type="match status" value="1"/>
</dbReference>
<dbReference type="Pfam" id="PF00408">
    <property type="entry name" value="PGM_PMM_IV"/>
    <property type="match status" value="1"/>
</dbReference>
<evidence type="ECO:0000256" key="7">
    <source>
        <dbReference type="RuleBase" id="RU004326"/>
    </source>
</evidence>
<dbReference type="InterPro" id="IPR005844">
    <property type="entry name" value="A-D-PHexomutase_a/b/a-I"/>
</dbReference>
<evidence type="ECO:0000259" key="10">
    <source>
        <dbReference type="Pfam" id="PF02879"/>
    </source>
</evidence>
<organism evidence="12 13">
    <name type="scientific">Kordiimonas pumila</name>
    <dbReference type="NCBI Taxonomy" id="2161677"/>
    <lineage>
        <taxon>Bacteria</taxon>
        <taxon>Pseudomonadati</taxon>
        <taxon>Pseudomonadota</taxon>
        <taxon>Alphaproteobacteria</taxon>
        <taxon>Kordiimonadales</taxon>
        <taxon>Kordiimonadaceae</taxon>
        <taxon>Kordiimonas</taxon>
    </lineage>
</organism>
<dbReference type="Pfam" id="PF02879">
    <property type="entry name" value="PGM_PMM_II"/>
    <property type="match status" value="1"/>
</dbReference>
<dbReference type="RefSeq" id="WP_194212753.1">
    <property type="nucleotide sequence ID" value="NZ_CP061205.1"/>
</dbReference>
<evidence type="ECO:0000256" key="3">
    <source>
        <dbReference type="ARBA" id="ARBA00022553"/>
    </source>
</evidence>
<dbReference type="InterPro" id="IPR016055">
    <property type="entry name" value="A-D-PHexomutase_a/b/a-I/II/III"/>
</dbReference>
<evidence type="ECO:0000259" key="11">
    <source>
        <dbReference type="Pfam" id="PF02880"/>
    </source>
</evidence>
<dbReference type="InterPro" id="IPR005841">
    <property type="entry name" value="Alpha-D-phosphohexomutase_SF"/>
</dbReference>
<dbReference type="SUPFAM" id="SSF53738">
    <property type="entry name" value="Phosphoglucomutase, first 3 domains"/>
    <property type="match status" value="3"/>
</dbReference>
<dbReference type="Gene3D" id="3.30.310.50">
    <property type="entry name" value="Alpha-D-phosphohexomutase, C-terminal domain"/>
    <property type="match status" value="1"/>
</dbReference>
<proteinExistence type="inferred from homology"/>
<gene>
    <name evidence="12" type="primary">pgmG</name>
    <name evidence="12" type="ORF">ACFOKA_02245</name>
</gene>
<evidence type="ECO:0000256" key="6">
    <source>
        <dbReference type="ARBA" id="ARBA00023235"/>
    </source>
</evidence>
<dbReference type="Pfam" id="PF02880">
    <property type="entry name" value="PGM_PMM_III"/>
    <property type="match status" value="1"/>
</dbReference>
<dbReference type="PANTHER" id="PTHR43771:SF2">
    <property type="entry name" value="PHOSPHOMANNOMUTASE_PHOSPHOGLUCOMUTASE"/>
    <property type="match status" value="1"/>
</dbReference>
<dbReference type="PRINTS" id="PR00509">
    <property type="entry name" value="PGMPMM"/>
</dbReference>
<sequence>MNSHTFHPSVLREYDVRGIVDETLSVKDAYALGQAYGTTIARNGGSKVCVGYDGRLSSPDLSSALMDGIISTGIDVKCIGLGGTPMLYYSVFALDTDGGVMVTGSHNPPNYNGFKMMVGKKPCFGEAIQKLGALTKASDYETGRGAVENVDVFDEYIDRLIRDVNMKGFKVAWDPANGSSGPAVAAMVKRLPGEHIVINAEVDGTFPNHHADPTVEANLQQLKDVVLSEGCDVGLSFDGDGDRIGAVDSRGNVVWGDQMLAIMSGDLLKEVPGAPIIADVKASQVLFDRIAELGGKPVMWKTGHSLIKDKMVELSAPLAGEMSGHIFYKHKFYGHDDALYAGIRFLNAISSQGGNLDALMDDLPKAINTPELRFDCEETRKFEVVKEVRSQLEAAGANMSTVDGVRVLTDDGWWLLRASNTQAVLVARCEASTDEGLARLKKELVQALAAVGVDAPDSF</sequence>
<accession>A0ABV7D0N1</accession>
<dbReference type="Gene3D" id="3.40.120.10">
    <property type="entry name" value="Alpha-D-Glucose-1,6-Bisphosphate, subunit A, domain 3"/>
    <property type="match status" value="3"/>
</dbReference>
<feature type="domain" description="Alpha-D-phosphohexomutase C-terminal" evidence="8">
    <location>
        <begin position="371"/>
        <end position="446"/>
    </location>
</feature>
<feature type="domain" description="Alpha-D-phosphohexomutase alpha/beta/alpha" evidence="9">
    <location>
        <begin position="12"/>
        <end position="120"/>
    </location>
</feature>
<evidence type="ECO:0000259" key="9">
    <source>
        <dbReference type="Pfam" id="PF02878"/>
    </source>
</evidence>
<comment type="caution">
    <text evidence="12">The sequence shown here is derived from an EMBL/GenBank/DDBJ whole genome shotgun (WGS) entry which is preliminary data.</text>
</comment>
<dbReference type="InterPro" id="IPR036900">
    <property type="entry name" value="A-D-PHexomutase_C_sf"/>
</dbReference>
<dbReference type="PROSITE" id="PS00710">
    <property type="entry name" value="PGM_PMM"/>
    <property type="match status" value="1"/>
</dbReference>
<keyword evidence="5 7" id="KW-0460">Magnesium</keyword>
<name>A0ABV7D0N1_9PROT</name>
<keyword evidence="6" id="KW-0413">Isomerase</keyword>
<feature type="domain" description="Alpha-D-phosphohexomutase alpha/beta/alpha" evidence="11">
    <location>
        <begin position="255"/>
        <end position="365"/>
    </location>
</feature>
<evidence type="ECO:0000256" key="5">
    <source>
        <dbReference type="ARBA" id="ARBA00022842"/>
    </source>
</evidence>
<keyword evidence="3" id="KW-0597">Phosphoprotein</keyword>
<dbReference type="InterPro" id="IPR005843">
    <property type="entry name" value="A-D-PHexomutase_C"/>
</dbReference>
<dbReference type="InterPro" id="IPR005845">
    <property type="entry name" value="A-D-PHexomutase_a/b/a-II"/>
</dbReference>
<evidence type="ECO:0000313" key="12">
    <source>
        <dbReference type="EMBL" id="MFC3050716.1"/>
    </source>
</evidence>
<dbReference type="SUPFAM" id="SSF55957">
    <property type="entry name" value="Phosphoglucomutase, C-terminal domain"/>
    <property type="match status" value="1"/>
</dbReference>
<comment type="similarity">
    <text evidence="2 7">Belongs to the phosphohexose mutase family.</text>
</comment>
<dbReference type="EMBL" id="JBHRSL010000002">
    <property type="protein sequence ID" value="MFC3050716.1"/>
    <property type="molecule type" value="Genomic_DNA"/>
</dbReference>
<dbReference type="Proteomes" id="UP001595444">
    <property type="component" value="Unassembled WGS sequence"/>
</dbReference>
<evidence type="ECO:0000313" key="13">
    <source>
        <dbReference type="Proteomes" id="UP001595444"/>
    </source>
</evidence>
<evidence type="ECO:0000256" key="2">
    <source>
        <dbReference type="ARBA" id="ARBA00010231"/>
    </source>
</evidence>
<evidence type="ECO:0000259" key="8">
    <source>
        <dbReference type="Pfam" id="PF00408"/>
    </source>
</evidence>
<evidence type="ECO:0000256" key="1">
    <source>
        <dbReference type="ARBA" id="ARBA00001946"/>
    </source>
</evidence>